<dbReference type="Proteomes" id="UP000078200">
    <property type="component" value="Unassembled WGS sequence"/>
</dbReference>
<evidence type="ECO:0000313" key="2">
    <source>
        <dbReference type="Proteomes" id="UP000078200"/>
    </source>
</evidence>
<accession>A0A1A9UWZ6</accession>
<evidence type="ECO:0000313" key="1">
    <source>
        <dbReference type="EnsemblMetazoa" id="GAUT018526-PA"/>
    </source>
</evidence>
<reference evidence="1" key="1">
    <citation type="submission" date="2020-05" db="UniProtKB">
        <authorList>
            <consortium name="EnsemblMetazoa"/>
        </authorList>
    </citation>
    <scope>IDENTIFICATION</scope>
    <source>
        <strain evidence="1">TTRI</strain>
    </source>
</reference>
<dbReference type="VEuPathDB" id="VectorBase:GAUT018526"/>
<dbReference type="STRING" id="7395.A0A1A9UWZ6"/>
<organism evidence="1 2">
    <name type="scientific">Glossina austeni</name>
    <name type="common">Savannah tsetse fly</name>
    <dbReference type="NCBI Taxonomy" id="7395"/>
    <lineage>
        <taxon>Eukaryota</taxon>
        <taxon>Metazoa</taxon>
        <taxon>Ecdysozoa</taxon>
        <taxon>Arthropoda</taxon>
        <taxon>Hexapoda</taxon>
        <taxon>Insecta</taxon>
        <taxon>Pterygota</taxon>
        <taxon>Neoptera</taxon>
        <taxon>Endopterygota</taxon>
        <taxon>Diptera</taxon>
        <taxon>Brachycera</taxon>
        <taxon>Muscomorpha</taxon>
        <taxon>Hippoboscoidea</taxon>
        <taxon>Glossinidae</taxon>
        <taxon>Glossina</taxon>
    </lineage>
</organism>
<name>A0A1A9UWZ6_GLOAU</name>
<dbReference type="AlphaFoldDB" id="A0A1A9UWZ6"/>
<sequence>MPGEMTAAIFSPSIPRTSRKSFYEYFMEPLGLANSTIRGLAFAFRAVGEIANGFSRICLFSYSLGSASSLVRLLALWVRAVGETTNAFSLRSEGAALAVRLGSDNSIVRLEATINVNQVEAKEGLRFKIKGVPLCFSTPRGISIGNSLCSCETSRSVGFANALVRRVRFTWTYVSCGG</sequence>
<dbReference type="EnsemblMetazoa" id="GAUT018526-RA">
    <property type="protein sequence ID" value="GAUT018526-PA"/>
    <property type="gene ID" value="GAUT018526"/>
</dbReference>
<protein>
    <submittedName>
        <fullName evidence="1">Uncharacterized protein</fullName>
    </submittedName>
</protein>
<keyword evidence="2" id="KW-1185">Reference proteome</keyword>
<proteinExistence type="predicted"/>